<dbReference type="GO" id="GO:0005829">
    <property type="term" value="C:cytosol"/>
    <property type="evidence" value="ECO:0007669"/>
    <property type="project" value="TreeGrafter"/>
</dbReference>
<sequence length="78" mass="8883">MSTTKPTFEEQLNQLEQIVNHLEQGDVPLEEALDQFQAGMKLSKHLQDTLENAEKTLTHVVDDQGNEKLFEKGNSDEE</sequence>
<dbReference type="PATRIC" id="fig|1423820.4.peg.1089"/>
<dbReference type="GO" id="GO:0006308">
    <property type="term" value="P:DNA catabolic process"/>
    <property type="evidence" value="ECO:0007669"/>
    <property type="project" value="UniProtKB-UniRule"/>
</dbReference>
<dbReference type="InterPro" id="IPR037004">
    <property type="entry name" value="Exonuc_VII_ssu_sf"/>
</dbReference>
<evidence type="ECO:0000313" key="8">
    <source>
        <dbReference type="Proteomes" id="UP000051291"/>
    </source>
</evidence>
<evidence type="ECO:0000313" key="7">
    <source>
        <dbReference type="EMBL" id="KRM51872.1"/>
    </source>
</evidence>
<dbReference type="RefSeq" id="WP_057906910.1">
    <property type="nucleotide sequence ID" value="NZ_AYYZ01000029.1"/>
</dbReference>
<proteinExistence type="inferred from homology"/>
<evidence type="ECO:0000256" key="6">
    <source>
        <dbReference type="HAMAP-Rule" id="MF_00337"/>
    </source>
</evidence>
<dbReference type="InterPro" id="IPR003761">
    <property type="entry name" value="Exonuc_VII_S"/>
</dbReference>
<comment type="function">
    <text evidence="6">Bidirectionally degrades single-stranded DNA into large acid-insoluble oligonucleotides, which are then degraded further into small acid-soluble oligonucleotides.</text>
</comment>
<evidence type="ECO:0000256" key="2">
    <source>
        <dbReference type="ARBA" id="ARBA00022490"/>
    </source>
</evidence>
<dbReference type="PIRSF" id="PIRSF006488">
    <property type="entry name" value="Exonuc_VII_S"/>
    <property type="match status" value="1"/>
</dbReference>
<dbReference type="PANTHER" id="PTHR34137:SF1">
    <property type="entry name" value="EXODEOXYRIBONUCLEASE 7 SMALL SUBUNIT"/>
    <property type="match status" value="1"/>
</dbReference>
<comment type="similarity">
    <text evidence="1 6">Belongs to the XseB family.</text>
</comment>
<dbReference type="HAMAP" id="MF_00337">
    <property type="entry name" value="Exonuc_7_S"/>
    <property type="match status" value="1"/>
</dbReference>
<comment type="subcellular location">
    <subcellularLocation>
        <location evidence="6">Cytoplasm</location>
    </subcellularLocation>
</comment>
<evidence type="ECO:0000256" key="5">
    <source>
        <dbReference type="ARBA" id="ARBA00022839"/>
    </source>
</evidence>
<evidence type="ECO:0000256" key="4">
    <source>
        <dbReference type="ARBA" id="ARBA00022801"/>
    </source>
</evidence>
<dbReference type="Pfam" id="PF02609">
    <property type="entry name" value="Exonuc_VII_S"/>
    <property type="match status" value="1"/>
</dbReference>
<dbReference type="STRING" id="1423820.FC64_GL001065"/>
<name>A0A0R1ZAD3_9LACO</name>
<protein>
    <recommendedName>
        <fullName evidence="6">Exodeoxyribonuclease 7 small subunit</fullName>
        <ecNumber evidence="6">3.1.11.6</ecNumber>
    </recommendedName>
    <alternativeName>
        <fullName evidence="6">Exodeoxyribonuclease VII small subunit</fullName>
        <shortName evidence="6">Exonuclease VII small subunit</shortName>
    </alternativeName>
</protein>
<dbReference type="SUPFAM" id="SSF116842">
    <property type="entry name" value="XseB-like"/>
    <property type="match status" value="1"/>
</dbReference>
<organism evidence="7 8">
    <name type="scientific">Ligilactobacillus araffinosus DSM 20653</name>
    <dbReference type="NCBI Taxonomy" id="1423820"/>
    <lineage>
        <taxon>Bacteria</taxon>
        <taxon>Bacillati</taxon>
        <taxon>Bacillota</taxon>
        <taxon>Bacilli</taxon>
        <taxon>Lactobacillales</taxon>
        <taxon>Lactobacillaceae</taxon>
        <taxon>Ligilactobacillus</taxon>
    </lineage>
</organism>
<dbReference type="NCBIfam" id="NF002138">
    <property type="entry name" value="PRK00977.1-2"/>
    <property type="match status" value="1"/>
</dbReference>
<dbReference type="EC" id="3.1.11.6" evidence="6"/>
<dbReference type="AlphaFoldDB" id="A0A0R1ZAD3"/>
<keyword evidence="8" id="KW-1185">Reference proteome</keyword>
<dbReference type="Proteomes" id="UP000051291">
    <property type="component" value="Unassembled WGS sequence"/>
</dbReference>
<accession>A0A0R1ZAD3</accession>
<keyword evidence="3 6" id="KW-0540">Nuclease</keyword>
<gene>
    <name evidence="6" type="primary">xseB</name>
    <name evidence="7" type="ORF">FC64_GL001065</name>
</gene>
<reference evidence="7 8" key="1">
    <citation type="journal article" date="2015" name="Genome Announc.">
        <title>Expanding the biotechnology potential of lactobacilli through comparative genomics of 213 strains and associated genera.</title>
        <authorList>
            <person name="Sun Z."/>
            <person name="Harris H.M."/>
            <person name="McCann A."/>
            <person name="Guo C."/>
            <person name="Argimon S."/>
            <person name="Zhang W."/>
            <person name="Yang X."/>
            <person name="Jeffery I.B."/>
            <person name="Cooney J.C."/>
            <person name="Kagawa T.F."/>
            <person name="Liu W."/>
            <person name="Song Y."/>
            <person name="Salvetti E."/>
            <person name="Wrobel A."/>
            <person name="Rasinkangas P."/>
            <person name="Parkhill J."/>
            <person name="Rea M.C."/>
            <person name="O'Sullivan O."/>
            <person name="Ritari J."/>
            <person name="Douillard F.P."/>
            <person name="Paul Ross R."/>
            <person name="Yang R."/>
            <person name="Briner A.E."/>
            <person name="Felis G.E."/>
            <person name="de Vos W.M."/>
            <person name="Barrangou R."/>
            <person name="Klaenhammer T.R."/>
            <person name="Caufield P.W."/>
            <person name="Cui Y."/>
            <person name="Zhang H."/>
            <person name="O'Toole P.W."/>
        </authorList>
    </citation>
    <scope>NUCLEOTIDE SEQUENCE [LARGE SCALE GENOMIC DNA]</scope>
    <source>
        <strain evidence="7 8">DSM 20653</strain>
    </source>
</reference>
<keyword evidence="5 6" id="KW-0269">Exonuclease</keyword>
<comment type="caution">
    <text evidence="7">The sequence shown here is derived from an EMBL/GenBank/DDBJ whole genome shotgun (WGS) entry which is preliminary data.</text>
</comment>
<dbReference type="GO" id="GO:0009318">
    <property type="term" value="C:exodeoxyribonuclease VII complex"/>
    <property type="evidence" value="ECO:0007669"/>
    <property type="project" value="UniProtKB-UniRule"/>
</dbReference>
<dbReference type="PANTHER" id="PTHR34137">
    <property type="entry name" value="EXODEOXYRIBONUCLEASE 7 SMALL SUBUNIT"/>
    <property type="match status" value="1"/>
</dbReference>
<dbReference type="GO" id="GO:0008855">
    <property type="term" value="F:exodeoxyribonuclease VII activity"/>
    <property type="evidence" value="ECO:0007669"/>
    <property type="project" value="UniProtKB-UniRule"/>
</dbReference>
<keyword evidence="2 6" id="KW-0963">Cytoplasm</keyword>
<evidence type="ECO:0000256" key="1">
    <source>
        <dbReference type="ARBA" id="ARBA00009998"/>
    </source>
</evidence>
<dbReference type="Gene3D" id="1.10.287.1040">
    <property type="entry name" value="Exonuclease VII, small subunit"/>
    <property type="match status" value="1"/>
</dbReference>
<comment type="subunit">
    <text evidence="6">Heterooligomer composed of large and small subunits.</text>
</comment>
<dbReference type="NCBIfam" id="TIGR01280">
    <property type="entry name" value="xseB"/>
    <property type="match status" value="1"/>
</dbReference>
<keyword evidence="4 6" id="KW-0378">Hydrolase</keyword>
<comment type="catalytic activity">
    <reaction evidence="6">
        <text>Exonucleolytic cleavage in either 5'- to 3'- or 3'- to 5'-direction to yield nucleoside 5'-phosphates.</text>
        <dbReference type="EC" id="3.1.11.6"/>
    </reaction>
</comment>
<dbReference type="EMBL" id="AYYZ01000029">
    <property type="protein sequence ID" value="KRM51872.1"/>
    <property type="molecule type" value="Genomic_DNA"/>
</dbReference>
<evidence type="ECO:0000256" key="3">
    <source>
        <dbReference type="ARBA" id="ARBA00022722"/>
    </source>
</evidence>